<keyword evidence="2" id="KW-1185">Reference proteome</keyword>
<dbReference type="KEGG" id="taer:GT409_13105"/>
<reference evidence="1 2" key="1">
    <citation type="submission" date="2020-01" db="EMBL/GenBank/DDBJ databases">
        <title>Ponticoccus aerotolerans gen. nov., sp. nov., an anaerobic bacterium and proposal of Ponticoccusceae fam. nov., Ponticoccusles ord. nov. and Ponticoccuse classis nov. in the phylum Kiritimatiellaeota.</title>
        <authorList>
            <person name="Zhou L.Y."/>
            <person name="Du Z.J."/>
        </authorList>
    </citation>
    <scope>NUCLEOTIDE SEQUENCE [LARGE SCALE GENOMIC DNA]</scope>
    <source>
        <strain evidence="1 2">S-5007</strain>
    </source>
</reference>
<gene>
    <name evidence="1" type="ORF">GT409_13105</name>
</gene>
<dbReference type="AlphaFoldDB" id="A0A6P1M6Y0"/>
<sequence length="453" mass="51473">MIKRIQIIKFTAVSWAVLLLFLGGAGADAVEITVQADRVASSYPVHPFGMNLNYLRDVDSLWPVRTRSVEAALKDMKVRWLRYPGGEKSDHVRFASPPYTNAAPVVFDYCEKSQRDDLLDFDEFIALCRRLGAEPWVVVPYDTSARTKRYGDFLEHAVAWVTYANRIRGYGVKYWEIGNENWSSQSRNPNPKRSLDILQIAQSMKQADPSIRIAASGVDPAVVKDTVNILSLSGYVGTWEKSDWKETFDSLQGDALLSPSWKKEKRVIKKSGRDYLLAVVEWSFKYDKKRNDLISAIGALDVAGRQYRYGDGMINHMYWTTRYMDLEQADAVFCTLDTRNELTATGRAAWIIGNFFTRQPVACTSDFPQNVHAYAFIDDEQKRVNVLLINHTDQNQSVRVTFEGMSGVSLCSVFQFSGTGPLDTKPVWKELNMLPEQLVPYSAIIIQSEKDHR</sequence>
<protein>
    <submittedName>
        <fullName evidence="1">Uncharacterized protein</fullName>
    </submittedName>
</protein>
<dbReference type="Gene3D" id="2.60.40.1180">
    <property type="entry name" value="Golgi alpha-mannosidase II"/>
    <property type="match status" value="1"/>
</dbReference>
<name>A0A6P1M6Y0_9BACT</name>
<proteinExistence type="predicted"/>
<dbReference type="SUPFAM" id="SSF51445">
    <property type="entry name" value="(Trans)glycosidases"/>
    <property type="match status" value="1"/>
</dbReference>
<dbReference type="InterPro" id="IPR017853">
    <property type="entry name" value="GH"/>
</dbReference>
<dbReference type="PANTHER" id="PTHR43576">
    <property type="entry name" value="ALPHA-L-ARABINOFURANOSIDASE C-RELATED"/>
    <property type="match status" value="1"/>
</dbReference>
<dbReference type="RefSeq" id="WP_160629517.1">
    <property type="nucleotide sequence ID" value="NZ_CP047593.1"/>
</dbReference>
<dbReference type="EMBL" id="CP047593">
    <property type="protein sequence ID" value="QHI70340.1"/>
    <property type="molecule type" value="Genomic_DNA"/>
</dbReference>
<organism evidence="1 2">
    <name type="scientific">Tichowtungia aerotolerans</name>
    <dbReference type="NCBI Taxonomy" id="2697043"/>
    <lineage>
        <taxon>Bacteria</taxon>
        <taxon>Pseudomonadati</taxon>
        <taxon>Kiritimatiellota</taxon>
        <taxon>Tichowtungiia</taxon>
        <taxon>Tichowtungiales</taxon>
        <taxon>Tichowtungiaceae</taxon>
        <taxon>Tichowtungia</taxon>
    </lineage>
</organism>
<dbReference type="PANTHER" id="PTHR43576:SF3">
    <property type="entry name" value="ALPHA-L-ARABINOFURANOSIDASE C"/>
    <property type="match status" value="1"/>
</dbReference>
<dbReference type="InterPro" id="IPR013780">
    <property type="entry name" value="Glyco_hydro_b"/>
</dbReference>
<evidence type="ECO:0000313" key="1">
    <source>
        <dbReference type="EMBL" id="QHI70340.1"/>
    </source>
</evidence>
<evidence type="ECO:0000313" key="2">
    <source>
        <dbReference type="Proteomes" id="UP000464954"/>
    </source>
</evidence>
<dbReference type="Gene3D" id="3.20.20.80">
    <property type="entry name" value="Glycosidases"/>
    <property type="match status" value="1"/>
</dbReference>
<accession>A0A6P1M6Y0</accession>
<dbReference type="GO" id="GO:0000272">
    <property type="term" value="P:polysaccharide catabolic process"/>
    <property type="evidence" value="ECO:0007669"/>
    <property type="project" value="TreeGrafter"/>
</dbReference>
<dbReference type="Proteomes" id="UP000464954">
    <property type="component" value="Chromosome"/>
</dbReference>